<dbReference type="GO" id="GO:0008652">
    <property type="term" value="P:amino acid biosynthetic process"/>
    <property type="evidence" value="ECO:0007669"/>
    <property type="project" value="UniProtKB-KW"/>
</dbReference>
<evidence type="ECO:0000256" key="6">
    <source>
        <dbReference type="ARBA" id="ARBA00023141"/>
    </source>
</evidence>
<comment type="caution">
    <text evidence="7">The sequence shown here is derived from an EMBL/GenBank/DDBJ whole genome shotgun (WGS) entry which is preliminary data.</text>
</comment>
<name>A0A5J4QY21_9ZZZZ</name>
<dbReference type="InterPro" id="IPR000623">
    <property type="entry name" value="Shikimate_kinase/TSH1"/>
</dbReference>
<dbReference type="EMBL" id="SNRY01002328">
    <property type="protein sequence ID" value="KAA6325611.1"/>
    <property type="molecule type" value="Genomic_DNA"/>
</dbReference>
<keyword evidence="5" id="KW-0067">ATP-binding</keyword>
<dbReference type="GO" id="GO:0005829">
    <property type="term" value="C:cytosol"/>
    <property type="evidence" value="ECO:0007669"/>
    <property type="project" value="TreeGrafter"/>
</dbReference>
<keyword evidence="2 7" id="KW-0808">Transferase</keyword>
<dbReference type="NCBIfam" id="NF010555">
    <property type="entry name" value="PRK13949.1"/>
    <property type="match status" value="1"/>
</dbReference>
<dbReference type="GO" id="GO:0009073">
    <property type="term" value="P:aromatic amino acid family biosynthetic process"/>
    <property type="evidence" value="ECO:0007669"/>
    <property type="project" value="UniProtKB-KW"/>
</dbReference>
<evidence type="ECO:0000256" key="2">
    <source>
        <dbReference type="ARBA" id="ARBA00022679"/>
    </source>
</evidence>
<keyword evidence="3" id="KW-0547">Nucleotide-binding</keyword>
<dbReference type="InterPro" id="IPR031322">
    <property type="entry name" value="Shikimate/glucono_kinase"/>
</dbReference>
<evidence type="ECO:0000313" key="7">
    <source>
        <dbReference type="EMBL" id="KAA6325611.1"/>
    </source>
</evidence>
<dbReference type="CDD" id="cd00464">
    <property type="entry name" value="SK"/>
    <property type="match status" value="1"/>
</dbReference>
<organism evidence="7">
    <name type="scientific">termite gut metagenome</name>
    <dbReference type="NCBI Taxonomy" id="433724"/>
    <lineage>
        <taxon>unclassified sequences</taxon>
        <taxon>metagenomes</taxon>
        <taxon>organismal metagenomes</taxon>
    </lineage>
</organism>
<dbReference type="InterPro" id="IPR027417">
    <property type="entry name" value="P-loop_NTPase"/>
</dbReference>
<proteinExistence type="inferred from homology"/>
<keyword evidence="4 7" id="KW-0418">Kinase</keyword>
<dbReference type="EC" id="2.7.1.71" evidence="7"/>
<dbReference type="Gene3D" id="3.40.50.300">
    <property type="entry name" value="P-loop containing nucleotide triphosphate hydrolases"/>
    <property type="match status" value="1"/>
</dbReference>
<evidence type="ECO:0000256" key="1">
    <source>
        <dbReference type="ARBA" id="ARBA00022605"/>
    </source>
</evidence>
<evidence type="ECO:0000256" key="5">
    <source>
        <dbReference type="ARBA" id="ARBA00022840"/>
    </source>
</evidence>
<keyword evidence="6" id="KW-0057">Aromatic amino acid biosynthesis</keyword>
<protein>
    <submittedName>
        <fullName evidence="7">Shikimate kinase</fullName>
        <ecNumber evidence="7">2.7.1.71</ecNumber>
    </submittedName>
</protein>
<evidence type="ECO:0000256" key="3">
    <source>
        <dbReference type="ARBA" id="ARBA00022741"/>
    </source>
</evidence>
<evidence type="ECO:0000256" key="4">
    <source>
        <dbReference type="ARBA" id="ARBA00022777"/>
    </source>
</evidence>
<reference evidence="7" key="1">
    <citation type="submission" date="2019-03" db="EMBL/GenBank/DDBJ databases">
        <title>Single cell metagenomics reveals metabolic interactions within the superorganism composed of flagellate Streblomastix strix and complex community of Bacteroidetes bacteria on its surface.</title>
        <authorList>
            <person name="Treitli S.C."/>
            <person name="Kolisko M."/>
            <person name="Husnik F."/>
            <person name="Keeling P."/>
            <person name="Hampl V."/>
        </authorList>
    </citation>
    <scope>NUCLEOTIDE SEQUENCE</scope>
    <source>
        <strain evidence="7">STM</strain>
    </source>
</reference>
<keyword evidence="1" id="KW-0028">Amino-acid biosynthesis</keyword>
<dbReference type="PRINTS" id="PR01100">
    <property type="entry name" value="SHIKIMTKNASE"/>
</dbReference>
<dbReference type="PANTHER" id="PTHR21087">
    <property type="entry name" value="SHIKIMATE KINASE"/>
    <property type="match status" value="1"/>
</dbReference>
<dbReference type="Pfam" id="PF01202">
    <property type="entry name" value="SKI"/>
    <property type="match status" value="1"/>
</dbReference>
<dbReference type="HAMAP" id="MF_00109">
    <property type="entry name" value="Shikimate_kinase"/>
    <property type="match status" value="1"/>
</dbReference>
<dbReference type="SUPFAM" id="SSF52540">
    <property type="entry name" value="P-loop containing nucleoside triphosphate hydrolases"/>
    <property type="match status" value="1"/>
</dbReference>
<dbReference type="AlphaFoldDB" id="A0A5J4QY21"/>
<accession>A0A5J4QY21</accession>
<dbReference type="GO" id="GO:0004765">
    <property type="term" value="F:shikimate kinase activity"/>
    <property type="evidence" value="ECO:0007669"/>
    <property type="project" value="UniProtKB-EC"/>
</dbReference>
<gene>
    <name evidence="7" type="ORF">EZS27_025196</name>
</gene>
<sequence length="177" mass="20552">MTRVFLIGYMGAGKTTLGKIVARKLNLSFVDIDCFIENRFHKKIRDLFEERGETGFRELEKKILHEVADFENIIISTGGGAPCFFDNMDFMNQKGKTIFLKVNPDILLRRLRVSTTSRPILKGKTDEELHTFITQTLEIRSPFYTQAQHIFNTDELENRWQIDESACRLCDILKINT</sequence>
<dbReference type="PANTHER" id="PTHR21087:SF16">
    <property type="entry name" value="SHIKIMATE KINASE 1, CHLOROPLASTIC"/>
    <property type="match status" value="1"/>
</dbReference>
<dbReference type="GO" id="GO:0005524">
    <property type="term" value="F:ATP binding"/>
    <property type="evidence" value="ECO:0007669"/>
    <property type="project" value="UniProtKB-KW"/>
</dbReference>